<evidence type="ECO:0008006" key="6">
    <source>
        <dbReference type="Google" id="ProtNLM"/>
    </source>
</evidence>
<keyword evidence="1" id="KW-0732">Signal</keyword>
<name>A0A7S4C079_CHRCT</name>
<evidence type="ECO:0000256" key="1">
    <source>
        <dbReference type="ARBA" id="ARBA00022729"/>
    </source>
</evidence>
<protein>
    <recommendedName>
        <fullName evidence="6">Peptidylamidoglycolate lyase</fullName>
    </recommendedName>
</protein>
<dbReference type="InterPro" id="IPR011042">
    <property type="entry name" value="6-blade_b-propeller_TolB-like"/>
</dbReference>
<evidence type="ECO:0000256" key="2">
    <source>
        <dbReference type="ARBA" id="ARBA00022737"/>
    </source>
</evidence>
<gene>
    <name evidence="5" type="ORF">PCAR00345_LOCUS35536</name>
</gene>
<sequence>MYYASLFLFASHGTSASPIISGNGSFTFQYMPDLMQLPASSKIVHAHGLVLDPDGNIILTYVPEAPDFHCMIRWRPDGTMPKQFGAGTTLCAGTPHGLQLSLESGEPVLYHANNGAALHKTTLDGYLIWSVHGPPGRNASFQPYKPTWFATPPESKMVYLADGYGSNLIHVFTTQGQYTGRFFGGRGTSAGKFMTCHAITYDPRRGRLLVTDRENHRHQYFNFNPSAATPMDVFFEFDSEFTNSGLQRPCHIRFFSPAKGLPRSHAVVPALEGPVGILDPQNRLVSTIDVGGLLGDLGHKHPHDAIVLPNGDLVVATWNPGRVSYWRREPQAAAAANAL</sequence>
<dbReference type="PANTHER" id="PTHR10680">
    <property type="entry name" value="PEPTIDYL-GLYCINE ALPHA-AMIDATING MONOOXYGENASE"/>
    <property type="match status" value="1"/>
</dbReference>
<evidence type="ECO:0000256" key="4">
    <source>
        <dbReference type="PROSITE-ProRule" id="PRU00504"/>
    </source>
</evidence>
<reference evidence="5" key="1">
    <citation type="submission" date="2021-01" db="EMBL/GenBank/DDBJ databases">
        <authorList>
            <person name="Corre E."/>
            <person name="Pelletier E."/>
            <person name="Niang G."/>
            <person name="Scheremetjew M."/>
            <person name="Finn R."/>
            <person name="Kale V."/>
            <person name="Holt S."/>
            <person name="Cochrane G."/>
            <person name="Meng A."/>
            <person name="Brown T."/>
            <person name="Cohen L."/>
        </authorList>
    </citation>
    <scope>NUCLEOTIDE SEQUENCE</scope>
    <source>
        <strain evidence="5">CCMP645</strain>
    </source>
</reference>
<dbReference type="PANTHER" id="PTHR10680:SF14">
    <property type="entry name" value="PEPTIDYL-GLYCINE ALPHA-AMIDATING MONOOXYGENASE"/>
    <property type="match status" value="1"/>
</dbReference>
<proteinExistence type="predicted"/>
<dbReference type="SUPFAM" id="SSF101898">
    <property type="entry name" value="NHL repeat"/>
    <property type="match status" value="1"/>
</dbReference>
<evidence type="ECO:0000313" key="5">
    <source>
        <dbReference type="EMBL" id="CAE0782833.1"/>
    </source>
</evidence>
<dbReference type="EMBL" id="HBIZ01055754">
    <property type="protein sequence ID" value="CAE0782833.1"/>
    <property type="molecule type" value="Transcribed_RNA"/>
</dbReference>
<feature type="repeat" description="NHL" evidence="4">
    <location>
        <begin position="180"/>
        <end position="224"/>
    </location>
</feature>
<dbReference type="InterPro" id="IPR001258">
    <property type="entry name" value="NHL_repeat"/>
</dbReference>
<keyword evidence="3" id="KW-0325">Glycoprotein</keyword>
<evidence type="ECO:0000256" key="3">
    <source>
        <dbReference type="ARBA" id="ARBA00023180"/>
    </source>
</evidence>
<organism evidence="5">
    <name type="scientific">Chrysotila carterae</name>
    <name type="common">Marine alga</name>
    <name type="synonym">Syracosphaera carterae</name>
    <dbReference type="NCBI Taxonomy" id="13221"/>
    <lineage>
        <taxon>Eukaryota</taxon>
        <taxon>Haptista</taxon>
        <taxon>Haptophyta</taxon>
        <taxon>Prymnesiophyceae</taxon>
        <taxon>Isochrysidales</taxon>
        <taxon>Isochrysidaceae</taxon>
        <taxon>Chrysotila</taxon>
    </lineage>
</organism>
<dbReference type="PROSITE" id="PS51125">
    <property type="entry name" value="NHL"/>
    <property type="match status" value="1"/>
</dbReference>
<accession>A0A7S4C079</accession>
<keyword evidence="2" id="KW-0677">Repeat</keyword>
<dbReference type="AlphaFoldDB" id="A0A7S4C079"/>
<dbReference type="Gene3D" id="2.120.10.30">
    <property type="entry name" value="TolB, C-terminal domain"/>
    <property type="match status" value="1"/>
</dbReference>